<dbReference type="PRINTS" id="PR00255">
    <property type="entry name" value="NATPEPTIDER"/>
</dbReference>
<accession>Q4RYJ1</accession>
<evidence type="ECO:0000256" key="1">
    <source>
        <dbReference type="ARBA" id="ARBA00004479"/>
    </source>
</evidence>
<evidence type="ECO:0000256" key="4">
    <source>
        <dbReference type="ARBA" id="ARBA00022989"/>
    </source>
</evidence>
<feature type="chain" id="PRO_5004243249" evidence="9">
    <location>
        <begin position="23"/>
        <end position="485"/>
    </location>
</feature>
<feature type="transmembrane region" description="Helical" evidence="8">
    <location>
        <begin position="362"/>
        <end position="387"/>
    </location>
</feature>
<name>Q4RYJ1_TETNG</name>
<dbReference type="GO" id="GO:0038023">
    <property type="term" value="F:signaling receptor activity"/>
    <property type="evidence" value="ECO:0007669"/>
    <property type="project" value="TreeGrafter"/>
</dbReference>
<keyword evidence="5 8" id="KW-0472">Membrane</keyword>
<dbReference type="GO" id="GO:0016020">
    <property type="term" value="C:membrane"/>
    <property type="evidence" value="ECO:0007669"/>
    <property type="project" value="UniProtKB-SubCell"/>
</dbReference>
<evidence type="ECO:0000256" key="9">
    <source>
        <dbReference type="SAM" id="SignalP"/>
    </source>
</evidence>
<evidence type="ECO:0000256" key="5">
    <source>
        <dbReference type="ARBA" id="ARBA00023136"/>
    </source>
</evidence>
<evidence type="ECO:0000256" key="8">
    <source>
        <dbReference type="SAM" id="Phobius"/>
    </source>
</evidence>
<evidence type="ECO:0000256" key="2">
    <source>
        <dbReference type="ARBA" id="ARBA00022692"/>
    </source>
</evidence>
<keyword evidence="4 8" id="KW-1133">Transmembrane helix</keyword>
<dbReference type="PANTHER" id="PTHR44755:SF8">
    <property type="entry name" value="RECEPTOR LIGAND BINDING REGION DOMAIN-CONTAINING PROTEIN"/>
    <property type="match status" value="1"/>
</dbReference>
<sequence length="485" mass="53873">MFSPGTRRVLLLQLALVTAAAAVLDSTNGSGAHKLTVGFQAPWNLSLPFSALRMGSALQLAMEKVNSNPSLLGNYSLDFVFLDTECDPKTSLGGFIHQVWKENVSALFGPACPEEAEVTGLIASTWNIPMFGFVGQSSKMDSRDTYDSYIKIVPPLKRSAEVLVKTLKFFGWTHVAMIGGGLETNTWDKVDDLWKIVENQLKFNFNVMATVKFDTSNPQLVSQKMKYIATVARVIVILTNKDDSIALLLEAEQWGLMKGDYVFFLLQHFEDNLWKNSLNDRDNQVAIAAFDMAFVIGQKSYEGYEYYDFFEQVSPYSAYLHDAILLYAMGLKEIIKDGSDPYNGQLLLQKLRNKNDIRFYDIALLTLLVAFPLMGVLAVSCIGLLVLQKLRLQTRLDDSSWWLINYSDITVIRESTGVRGLSLSNTASHNGSSSSQSNFSSNSYGLKDKTGKENIYTTIGLYQVAAVQGFDGRALLGALQPVMFG</sequence>
<reference evidence="11" key="1">
    <citation type="journal article" date="2004" name="Nature">
        <title>Genome duplication in the teleost fish Tetraodon nigroviridis reveals the early vertebrate proto-karyotype.</title>
        <authorList>
            <person name="Jaillon O."/>
            <person name="Aury J.-M."/>
            <person name="Brunet F."/>
            <person name="Petit J.-L."/>
            <person name="Stange-Thomann N."/>
            <person name="Mauceli E."/>
            <person name="Bouneau L."/>
            <person name="Fischer C."/>
            <person name="Ozouf-Costaz C."/>
            <person name="Bernot A."/>
            <person name="Nicaud S."/>
            <person name="Jaffe D."/>
            <person name="Fisher S."/>
            <person name="Lutfalla G."/>
            <person name="Dossat C."/>
            <person name="Segurens B."/>
            <person name="Dasilva C."/>
            <person name="Salanoubat M."/>
            <person name="Levy M."/>
            <person name="Boudet N."/>
            <person name="Castellano S."/>
            <person name="Anthouard V."/>
            <person name="Jubin C."/>
            <person name="Castelli V."/>
            <person name="Katinka M."/>
            <person name="Vacherie B."/>
            <person name="Biemont C."/>
            <person name="Skalli Z."/>
            <person name="Cattolico L."/>
            <person name="Poulain J."/>
            <person name="De Berardinis V."/>
            <person name="Cruaud C."/>
            <person name="Duprat S."/>
            <person name="Brottier P."/>
            <person name="Coutanceau J.-P."/>
            <person name="Gouzy J."/>
            <person name="Parra G."/>
            <person name="Lardier G."/>
            <person name="Chapple C."/>
            <person name="McKernan K.J."/>
            <person name="McEwan P."/>
            <person name="Bosak S."/>
            <person name="Kellis M."/>
            <person name="Volff J.-N."/>
            <person name="Guigo R."/>
            <person name="Zody M.C."/>
            <person name="Mesirov J."/>
            <person name="Lindblad-Toh K."/>
            <person name="Birren B."/>
            <person name="Nusbaum C."/>
            <person name="Kahn D."/>
            <person name="Robinson-Rechavi M."/>
            <person name="Laudet V."/>
            <person name="Schachter V."/>
            <person name="Quetier F."/>
            <person name="Saurin W."/>
            <person name="Scarpelli C."/>
            <person name="Wincker P."/>
            <person name="Lander E.S."/>
            <person name="Weissenbach J."/>
            <person name="Roest Crollius H."/>
        </authorList>
    </citation>
    <scope>NUCLEOTIDE SEQUENCE [LARGE SCALE GENOMIC DNA]</scope>
</reference>
<dbReference type="InterPro" id="IPR001170">
    <property type="entry name" value="ANPR/GUC"/>
</dbReference>
<protein>
    <submittedName>
        <fullName evidence="11">Chromosome 2 SCAF14976, whole genome shotgun sequence</fullName>
    </submittedName>
</protein>
<organism evidence="11">
    <name type="scientific">Tetraodon nigroviridis</name>
    <name type="common">Spotted green pufferfish</name>
    <name type="synonym">Chelonodon nigroviridis</name>
    <dbReference type="NCBI Taxonomy" id="99883"/>
    <lineage>
        <taxon>Eukaryota</taxon>
        <taxon>Metazoa</taxon>
        <taxon>Chordata</taxon>
        <taxon>Craniata</taxon>
        <taxon>Vertebrata</taxon>
        <taxon>Euteleostomi</taxon>
        <taxon>Actinopterygii</taxon>
        <taxon>Neopterygii</taxon>
        <taxon>Teleostei</taxon>
        <taxon>Neoteleostei</taxon>
        <taxon>Acanthomorphata</taxon>
        <taxon>Eupercaria</taxon>
        <taxon>Tetraodontiformes</taxon>
        <taxon>Tetradontoidea</taxon>
        <taxon>Tetraodontidae</taxon>
        <taxon>Tetraodon</taxon>
    </lineage>
</organism>
<evidence type="ECO:0000313" key="11">
    <source>
        <dbReference type="EMBL" id="CAG06541.1"/>
    </source>
</evidence>
<dbReference type="InterPro" id="IPR052612">
    <property type="entry name" value="ANP_Clearance_Receptor"/>
</dbReference>
<dbReference type="GO" id="GO:0017046">
    <property type="term" value="F:peptide hormone binding"/>
    <property type="evidence" value="ECO:0007669"/>
    <property type="project" value="TreeGrafter"/>
</dbReference>
<keyword evidence="7" id="KW-0325">Glycoprotein</keyword>
<comment type="subcellular location">
    <subcellularLocation>
        <location evidence="1">Membrane</location>
        <topology evidence="1">Single-pass type I membrane protein</topology>
    </subcellularLocation>
</comment>
<keyword evidence="3 9" id="KW-0732">Signal</keyword>
<gene>
    <name evidence="11" type="ORF">GSTENG00026941001</name>
</gene>
<proteinExistence type="predicted"/>
<evidence type="ECO:0000259" key="10">
    <source>
        <dbReference type="Pfam" id="PF01094"/>
    </source>
</evidence>
<evidence type="ECO:0000256" key="6">
    <source>
        <dbReference type="ARBA" id="ARBA00023170"/>
    </source>
</evidence>
<dbReference type="Gene3D" id="3.40.50.2300">
    <property type="match status" value="2"/>
</dbReference>
<keyword evidence="2 8" id="KW-0812">Transmembrane</keyword>
<dbReference type="SUPFAM" id="SSF53822">
    <property type="entry name" value="Periplasmic binding protein-like I"/>
    <property type="match status" value="1"/>
</dbReference>
<reference evidence="11" key="2">
    <citation type="submission" date="2004-02" db="EMBL/GenBank/DDBJ databases">
        <authorList>
            <consortium name="Genoscope"/>
            <consortium name="Whitehead Institute Centre for Genome Research"/>
        </authorList>
    </citation>
    <scope>NUCLEOTIDE SEQUENCE</scope>
</reference>
<feature type="domain" description="Receptor ligand binding region" evidence="10">
    <location>
        <begin position="54"/>
        <end position="353"/>
    </location>
</feature>
<keyword evidence="6" id="KW-0675">Receptor</keyword>
<dbReference type="EMBL" id="CAAE01014976">
    <property type="protein sequence ID" value="CAG06541.1"/>
    <property type="molecule type" value="Genomic_DNA"/>
</dbReference>
<dbReference type="PANTHER" id="PTHR44755">
    <property type="entry name" value="NATRIURETIC PEPTIDE RECEPTOR 3-RELATED"/>
    <property type="match status" value="1"/>
</dbReference>
<dbReference type="InterPro" id="IPR001828">
    <property type="entry name" value="ANF_lig-bd_rcpt"/>
</dbReference>
<dbReference type="GO" id="GO:0007165">
    <property type="term" value="P:signal transduction"/>
    <property type="evidence" value="ECO:0007669"/>
    <property type="project" value="TreeGrafter"/>
</dbReference>
<dbReference type="OrthoDB" id="8934691at2759"/>
<evidence type="ECO:0000256" key="7">
    <source>
        <dbReference type="ARBA" id="ARBA00023180"/>
    </source>
</evidence>
<dbReference type="Pfam" id="PF01094">
    <property type="entry name" value="ANF_receptor"/>
    <property type="match status" value="1"/>
</dbReference>
<dbReference type="InterPro" id="IPR028082">
    <property type="entry name" value="Peripla_BP_I"/>
</dbReference>
<dbReference type="AlphaFoldDB" id="Q4RYJ1"/>
<evidence type="ECO:0000256" key="3">
    <source>
        <dbReference type="ARBA" id="ARBA00022729"/>
    </source>
</evidence>
<feature type="signal peptide" evidence="9">
    <location>
        <begin position="1"/>
        <end position="22"/>
    </location>
</feature>
<dbReference type="KEGG" id="tng:GSTEN00026941G001"/>